<name>A0A972K1J7_9BACL</name>
<keyword evidence="6" id="KW-0472">Membrane</keyword>
<sequence>MTTRWLQWMQAMHMEKEATDMMLYQREQGNVITKPSESTAFIQTYDVIVVGLGTAGAIAAITAARNGLRVLGLERLTAMGGAGTVGAIVGYYYGSKGGLFEEIDTEVHHLDSVGYTKAGGINAELKKYVLDQHALDAGVSLKFESTVIGVYMEGAAAQGVRWIGPCGVEEARCHILIDASGDAEITTMIGAASKMGRAIDGKVQPYSNPVISIQNEAVRVFYTDSGYVDQTNASDLSQAIIRSACMATHLPDRFEESCKFLKLAPQLGIREGRFIEGEEQVTFANVLEDRLSDQPLFYAYSNIDNHGKDIAFESELQQDWAVAASMWGITMSVPIPLGAIIPKGYDNVMVAGRSLAIDHDLAACVRMKRDMQKCGEAAALAALVAIQDQLPLRDIPYARLKPLLLRNGCLRPSNHVRFKESLSTQDDSITSFGWLTKHEEIHEGLRSLKPGIAIWSSKRIGAAINATLRGWMSQQDDEHLRKNSAFALALQGDASAIPVLREMMRERDTFVPQTSRKYNQVRGYASIYMLGKLKDTEIVTELLDIMLNREQFVNLSTDVEFINHNDEYFFQYFSFSLMALFRIAEQHPEIRKSIAEVIVPLVQDPEFSIMVTLKPTKDLNFDMAETVRSIVLEQLERWQTEAVHS</sequence>
<feature type="transmembrane region" description="Helical" evidence="6">
    <location>
        <begin position="76"/>
        <end position="94"/>
    </location>
</feature>
<evidence type="ECO:0000256" key="4">
    <source>
        <dbReference type="ARBA" id="ARBA00023004"/>
    </source>
</evidence>
<dbReference type="PANTHER" id="PTHR43498:SF1">
    <property type="entry name" value="COB--COM HETERODISULFIDE REDUCTASE IRON-SULFUR SUBUNIT A"/>
    <property type="match status" value="1"/>
</dbReference>
<keyword evidence="5" id="KW-0411">Iron-sulfur</keyword>
<dbReference type="Pfam" id="PF12831">
    <property type="entry name" value="FAD_oxidored"/>
    <property type="match status" value="2"/>
</dbReference>
<keyword evidence="3" id="KW-0560">Oxidoreductase</keyword>
<dbReference type="AlphaFoldDB" id="A0A972K1J7"/>
<evidence type="ECO:0000256" key="6">
    <source>
        <dbReference type="SAM" id="Phobius"/>
    </source>
</evidence>
<evidence type="ECO:0000256" key="2">
    <source>
        <dbReference type="ARBA" id="ARBA00022723"/>
    </source>
</evidence>
<dbReference type="GO" id="GO:0016491">
    <property type="term" value="F:oxidoreductase activity"/>
    <property type="evidence" value="ECO:0007669"/>
    <property type="project" value="UniProtKB-KW"/>
</dbReference>
<keyword evidence="6" id="KW-1133">Transmembrane helix</keyword>
<reference evidence="7" key="1">
    <citation type="submission" date="2019-10" db="EMBL/GenBank/DDBJ databases">
        <title>Description of Paenibacillus glebae sp. nov.</title>
        <authorList>
            <person name="Carlier A."/>
            <person name="Qi S."/>
        </authorList>
    </citation>
    <scope>NUCLEOTIDE SEQUENCE</scope>
    <source>
        <strain evidence="7">LMG 31456</strain>
    </source>
</reference>
<evidence type="ECO:0000256" key="5">
    <source>
        <dbReference type="ARBA" id="ARBA00023014"/>
    </source>
</evidence>
<dbReference type="GO" id="GO:0051539">
    <property type="term" value="F:4 iron, 4 sulfur cluster binding"/>
    <property type="evidence" value="ECO:0007669"/>
    <property type="project" value="UniProtKB-KW"/>
</dbReference>
<gene>
    <name evidence="7" type="ORF">GC093_21515</name>
</gene>
<dbReference type="Gene3D" id="1.25.10.10">
    <property type="entry name" value="Leucine-rich Repeat Variant"/>
    <property type="match status" value="1"/>
</dbReference>
<dbReference type="EMBL" id="WHOD01000082">
    <property type="protein sequence ID" value="NOU95781.1"/>
    <property type="molecule type" value="Genomic_DNA"/>
</dbReference>
<dbReference type="InterPro" id="IPR036188">
    <property type="entry name" value="FAD/NAD-bd_sf"/>
</dbReference>
<dbReference type="PANTHER" id="PTHR43498">
    <property type="entry name" value="FERREDOXIN:COB-COM HETERODISULFIDE REDUCTASE SUBUNIT A"/>
    <property type="match status" value="1"/>
</dbReference>
<evidence type="ECO:0000313" key="8">
    <source>
        <dbReference type="Proteomes" id="UP000641588"/>
    </source>
</evidence>
<organism evidence="7 8">
    <name type="scientific">Paenibacillus foliorum</name>
    <dbReference type="NCBI Taxonomy" id="2654974"/>
    <lineage>
        <taxon>Bacteria</taxon>
        <taxon>Bacillati</taxon>
        <taxon>Bacillota</taxon>
        <taxon>Bacilli</taxon>
        <taxon>Bacillales</taxon>
        <taxon>Paenibacillaceae</taxon>
        <taxon>Paenibacillus</taxon>
    </lineage>
</organism>
<dbReference type="InterPro" id="IPR039650">
    <property type="entry name" value="HdrA-like"/>
</dbReference>
<keyword evidence="4" id="KW-0408">Iron</keyword>
<keyword evidence="2" id="KW-0479">Metal-binding</keyword>
<protein>
    <submittedName>
        <fullName evidence="7">FAD-dependent oxidoreductase</fullName>
    </submittedName>
</protein>
<keyword evidence="1" id="KW-0004">4Fe-4S</keyword>
<comment type="caution">
    <text evidence="7">The sequence shown here is derived from an EMBL/GenBank/DDBJ whole genome shotgun (WGS) entry which is preliminary data.</text>
</comment>
<dbReference type="GO" id="GO:0046872">
    <property type="term" value="F:metal ion binding"/>
    <property type="evidence" value="ECO:0007669"/>
    <property type="project" value="UniProtKB-KW"/>
</dbReference>
<keyword evidence="8" id="KW-1185">Reference proteome</keyword>
<evidence type="ECO:0000256" key="3">
    <source>
        <dbReference type="ARBA" id="ARBA00023002"/>
    </source>
</evidence>
<dbReference type="Proteomes" id="UP000641588">
    <property type="component" value="Unassembled WGS sequence"/>
</dbReference>
<keyword evidence="6" id="KW-0812">Transmembrane</keyword>
<dbReference type="InterPro" id="IPR011989">
    <property type="entry name" value="ARM-like"/>
</dbReference>
<evidence type="ECO:0000256" key="1">
    <source>
        <dbReference type="ARBA" id="ARBA00022485"/>
    </source>
</evidence>
<evidence type="ECO:0000313" key="7">
    <source>
        <dbReference type="EMBL" id="NOU95781.1"/>
    </source>
</evidence>
<accession>A0A972K1J7</accession>
<dbReference type="Gene3D" id="3.50.50.60">
    <property type="entry name" value="FAD/NAD(P)-binding domain"/>
    <property type="match status" value="1"/>
</dbReference>
<proteinExistence type="predicted"/>
<feature type="transmembrane region" description="Helical" evidence="6">
    <location>
        <begin position="45"/>
        <end position="64"/>
    </location>
</feature>
<dbReference type="SUPFAM" id="SSF51905">
    <property type="entry name" value="FAD/NAD(P)-binding domain"/>
    <property type="match status" value="1"/>
</dbReference>